<dbReference type="OrthoDB" id="10546391at2759"/>
<proteinExistence type="predicted"/>
<gene>
    <name evidence="2" type="ORF">PF005_g11936</name>
</gene>
<evidence type="ECO:0000313" key="2">
    <source>
        <dbReference type="EMBL" id="KAE9209140.1"/>
    </source>
</evidence>
<evidence type="ECO:0000313" key="3">
    <source>
        <dbReference type="Proteomes" id="UP000433483"/>
    </source>
</evidence>
<accession>A0A6A3XVV4</accession>
<dbReference type="AlphaFoldDB" id="A0A6A3XVV4"/>
<organism evidence="2 3">
    <name type="scientific">Phytophthora fragariae</name>
    <dbReference type="NCBI Taxonomy" id="53985"/>
    <lineage>
        <taxon>Eukaryota</taxon>
        <taxon>Sar</taxon>
        <taxon>Stramenopiles</taxon>
        <taxon>Oomycota</taxon>
        <taxon>Peronosporomycetes</taxon>
        <taxon>Peronosporales</taxon>
        <taxon>Peronosporaceae</taxon>
        <taxon>Phytophthora</taxon>
    </lineage>
</organism>
<sequence>MPPGCRPASLPDLARRRQAQRDQQQPQGESCPSSSGSGSSSSTTATTGREHGDDGIEQAGFGTSPASSGGSGSSTASPPAACMGTTGTSPASSGGSGSSTTATTGREHGEDGIEQAGFGTSAVARPEAAVAPPPTEAIYQQVSSADYGQRRSKRQPHRRRKHRVSVANETRGDVVSWSRYHPWSFASTTRIAVLPSHEDNYPVATR</sequence>
<feature type="region of interest" description="Disordered" evidence="1">
    <location>
        <begin position="1"/>
        <end position="169"/>
    </location>
</feature>
<dbReference type="EMBL" id="QXGB01000612">
    <property type="protein sequence ID" value="KAE9209140.1"/>
    <property type="molecule type" value="Genomic_DNA"/>
</dbReference>
<protein>
    <submittedName>
        <fullName evidence="2">Uncharacterized protein</fullName>
    </submittedName>
</protein>
<reference evidence="2 3" key="1">
    <citation type="submission" date="2018-08" db="EMBL/GenBank/DDBJ databases">
        <title>Genomic investigation of the strawberry pathogen Phytophthora fragariae indicates pathogenicity is determined by transcriptional variation in three key races.</title>
        <authorList>
            <person name="Adams T.M."/>
            <person name="Armitage A.D."/>
            <person name="Sobczyk M.K."/>
            <person name="Bates H.J."/>
            <person name="Dunwell J.M."/>
            <person name="Nellist C.F."/>
            <person name="Harrison R.J."/>
        </authorList>
    </citation>
    <scope>NUCLEOTIDE SEQUENCE [LARGE SCALE GENOMIC DNA]</scope>
    <source>
        <strain evidence="2 3">NOV-27</strain>
    </source>
</reference>
<dbReference type="Proteomes" id="UP000433483">
    <property type="component" value="Unassembled WGS sequence"/>
</dbReference>
<name>A0A6A3XVV4_9STRA</name>
<keyword evidence="3" id="KW-1185">Reference proteome</keyword>
<feature type="compositionally biased region" description="Low complexity" evidence="1">
    <location>
        <begin position="59"/>
        <end position="104"/>
    </location>
</feature>
<evidence type="ECO:0000256" key="1">
    <source>
        <dbReference type="SAM" id="MobiDB-lite"/>
    </source>
</evidence>
<feature type="compositionally biased region" description="Low complexity" evidence="1">
    <location>
        <begin position="21"/>
        <end position="47"/>
    </location>
</feature>
<feature type="compositionally biased region" description="Basic residues" evidence="1">
    <location>
        <begin position="150"/>
        <end position="164"/>
    </location>
</feature>
<comment type="caution">
    <text evidence="2">The sequence shown here is derived from an EMBL/GenBank/DDBJ whole genome shotgun (WGS) entry which is preliminary data.</text>
</comment>